<keyword evidence="2" id="KW-1185">Reference proteome</keyword>
<evidence type="ECO:0000313" key="1">
    <source>
        <dbReference type="EMBL" id="MBD2543866.1"/>
    </source>
</evidence>
<comment type="caution">
    <text evidence="1">The sequence shown here is derived from an EMBL/GenBank/DDBJ whole genome shotgun (WGS) entry which is preliminary data.</text>
</comment>
<dbReference type="RefSeq" id="WP_190877920.1">
    <property type="nucleotide sequence ID" value="NZ_JACJSK010000009.1"/>
</dbReference>
<accession>A0ABR8EAS9</accession>
<proteinExistence type="predicted"/>
<evidence type="ECO:0000313" key="2">
    <source>
        <dbReference type="Proteomes" id="UP000641954"/>
    </source>
</evidence>
<reference evidence="1 2" key="1">
    <citation type="journal article" date="2020" name="ISME J.">
        <title>Comparative genomics reveals insights into cyanobacterial evolution and habitat adaptation.</title>
        <authorList>
            <person name="Chen M.Y."/>
            <person name="Teng W.K."/>
            <person name="Zhao L."/>
            <person name="Hu C.X."/>
            <person name="Zhou Y.K."/>
            <person name="Han B.P."/>
            <person name="Song L.R."/>
            <person name="Shu W.S."/>
        </authorList>
    </citation>
    <scope>NUCLEOTIDE SEQUENCE [LARGE SCALE GENOMIC DNA]</scope>
    <source>
        <strain evidence="1 2">FACHB-1370</strain>
    </source>
</reference>
<dbReference type="EMBL" id="JACJSK010000009">
    <property type="protein sequence ID" value="MBD2543866.1"/>
    <property type="molecule type" value="Genomic_DNA"/>
</dbReference>
<name>A0ABR8EAS9_9CYAN</name>
<protein>
    <submittedName>
        <fullName evidence="1">Uncharacterized protein</fullName>
    </submittedName>
</protein>
<dbReference type="Proteomes" id="UP000641954">
    <property type="component" value="Unassembled WGS sequence"/>
</dbReference>
<sequence>MSNFPRTHPTPYTLHPTPYTLHPTPYTLHPTPYTLHPLKALHPPHGASRLE</sequence>
<organism evidence="1 2">
    <name type="scientific">Planktothricoides raciborskii FACHB-1370</name>
    <dbReference type="NCBI Taxonomy" id="2949576"/>
    <lineage>
        <taxon>Bacteria</taxon>
        <taxon>Bacillati</taxon>
        <taxon>Cyanobacteriota</taxon>
        <taxon>Cyanophyceae</taxon>
        <taxon>Oscillatoriophycideae</taxon>
        <taxon>Oscillatoriales</taxon>
        <taxon>Oscillatoriaceae</taxon>
        <taxon>Planktothricoides</taxon>
    </lineage>
</organism>
<gene>
    <name evidence="1" type="ORF">H6G72_08400</name>
</gene>